<keyword evidence="4" id="KW-0732">Signal</keyword>
<dbReference type="EMBL" id="CAICTM010000160">
    <property type="protein sequence ID" value="CAB9503274.1"/>
    <property type="molecule type" value="Genomic_DNA"/>
</dbReference>
<comment type="caution">
    <text evidence="6">The sequence shown here is derived from an EMBL/GenBank/DDBJ whole genome shotgun (WGS) entry which is preliminary data.</text>
</comment>
<feature type="region of interest" description="Disordered" evidence="3">
    <location>
        <begin position="163"/>
        <end position="186"/>
    </location>
</feature>
<dbReference type="Gene3D" id="1.10.520.10">
    <property type="match status" value="1"/>
</dbReference>
<accession>A0A9N8DIH9</accession>
<dbReference type="PROSITE" id="PS00435">
    <property type="entry name" value="PEROXIDASE_1"/>
    <property type="match status" value="1"/>
</dbReference>
<dbReference type="GO" id="GO:0042744">
    <property type="term" value="P:hydrogen peroxide catabolic process"/>
    <property type="evidence" value="ECO:0007669"/>
    <property type="project" value="TreeGrafter"/>
</dbReference>
<feature type="signal peptide" evidence="4">
    <location>
        <begin position="1"/>
        <end position="20"/>
    </location>
</feature>
<keyword evidence="6" id="KW-0575">Peroxidase</keyword>
<dbReference type="InterPro" id="IPR002016">
    <property type="entry name" value="Haem_peroxidase"/>
</dbReference>
<dbReference type="GO" id="GO:0034599">
    <property type="term" value="P:cellular response to oxidative stress"/>
    <property type="evidence" value="ECO:0007669"/>
    <property type="project" value="InterPro"/>
</dbReference>
<comment type="similarity">
    <text evidence="2">Belongs to the peroxidase family.</text>
</comment>
<keyword evidence="1" id="KW-0560">Oxidoreductase</keyword>
<dbReference type="InterPro" id="IPR010255">
    <property type="entry name" value="Haem_peroxidase_sf"/>
</dbReference>
<dbReference type="Pfam" id="PF00141">
    <property type="entry name" value="peroxidase"/>
    <property type="match status" value="1"/>
</dbReference>
<gene>
    <name evidence="6" type="ORF">SEMRO_161_G072390.1</name>
</gene>
<feature type="domain" description="Plant heme peroxidase family profile" evidence="5">
    <location>
        <begin position="201"/>
        <end position="516"/>
    </location>
</feature>
<dbReference type="Gene3D" id="1.10.420.10">
    <property type="entry name" value="Peroxidase, domain 2"/>
    <property type="match status" value="1"/>
</dbReference>
<dbReference type="AlphaFoldDB" id="A0A9N8DIH9"/>
<reference evidence="6" key="1">
    <citation type="submission" date="2020-06" db="EMBL/GenBank/DDBJ databases">
        <authorList>
            <consortium name="Plant Systems Biology data submission"/>
        </authorList>
    </citation>
    <scope>NUCLEOTIDE SEQUENCE</scope>
    <source>
        <strain evidence="6">D6</strain>
    </source>
</reference>
<dbReference type="InterPro" id="IPR019793">
    <property type="entry name" value="Peroxidases_heam-ligand_BS"/>
</dbReference>
<keyword evidence="7" id="KW-1185">Reference proteome</keyword>
<dbReference type="Proteomes" id="UP001153069">
    <property type="component" value="Unassembled WGS sequence"/>
</dbReference>
<evidence type="ECO:0000256" key="3">
    <source>
        <dbReference type="SAM" id="MobiDB-lite"/>
    </source>
</evidence>
<evidence type="ECO:0000313" key="7">
    <source>
        <dbReference type="Proteomes" id="UP001153069"/>
    </source>
</evidence>
<dbReference type="GO" id="GO:0000302">
    <property type="term" value="P:response to reactive oxygen species"/>
    <property type="evidence" value="ECO:0007669"/>
    <property type="project" value="TreeGrafter"/>
</dbReference>
<evidence type="ECO:0000313" key="6">
    <source>
        <dbReference type="EMBL" id="CAB9503274.1"/>
    </source>
</evidence>
<proteinExistence type="inferred from homology"/>
<evidence type="ECO:0000256" key="4">
    <source>
        <dbReference type="SAM" id="SignalP"/>
    </source>
</evidence>
<dbReference type="PANTHER" id="PTHR31356:SF66">
    <property type="entry name" value="CATALASE-PEROXIDASE"/>
    <property type="match status" value="1"/>
</dbReference>
<feature type="chain" id="PRO_5040440981" evidence="4">
    <location>
        <begin position="21"/>
        <end position="526"/>
    </location>
</feature>
<dbReference type="PANTHER" id="PTHR31356">
    <property type="entry name" value="THYLAKOID LUMENAL 29 KDA PROTEIN, CHLOROPLASTIC-RELATED"/>
    <property type="match status" value="1"/>
</dbReference>
<dbReference type="PRINTS" id="PR00458">
    <property type="entry name" value="PEROXIDASE"/>
</dbReference>
<dbReference type="SUPFAM" id="SSF48113">
    <property type="entry name" value="Heme-dependent peroxidases"/>
    <property type="match status" value="1"/>
</dbReference>
<protein>
    <submittedName>
        <fullName evidence="6">Ascorbate peroxidase</fullName>
    </submittedName>
</protein>
<dbReference type="GO" id="GO:0020037">
    <property type="term" value="F:heme binding"/>
    <property type="evidence" value="ECO:0007669"/>
    <property type="project" value="InterPro"/>
</dbReference>
<sequence length="526" mass="58253">MKISILLKLVTVGIAASVSAAQTLQLSRLCFEIGQEIAIIFQNGRNPSSTDWIGLYPHDDINPTEEPLIWYWTCGNQDCDVAMARGTVMFSQNDPIEGWPLSPGSYRAVLAKDDPMFYRFIDISVAFRVVNSLQECPNNGLLPEPTRAPVSISRQTAVPVSTTTVPVPPLAPQPASTLPPSTAPTTRTRMSEIIASAKADIIELINEKPVLRALYLRMIFHDCVGGTGCDGCINTENPDNGGLGSSMGSLREIERRYGPDLSRADIWVLASFVGVEQAMPAEGDGERIDLPFHFYGREDCDDRLDRGPDPPLCSPNLGTDEVLEYFARHFDFDARETGAIMGGHTIGVARRNILGFDGPFGWVPNNTRFDNEYYRELVGEGPTDRFQVEWAPQWRQIEINNTELNGTDVPNRWQWEGFPNGRRVVMLNSDVALVRQLDSANMEESGFVSCKFVSRAPGESVCPASRNIIFSEMVRYRNNNTVFLEDFRDAMVKMTNVGYTVDGGSCDEDGICRLVRRAQANSTGSA</sequence>
<organism evidence="6 7">
    <name type="scientific">Seminavis robusta</name>
    <dbReference type="NCBI Taxonomy" id="568900"/>
    <lineage>
        <taxon>Eukaryota</taxon>
        <taxon>Sar</taxon>
        <taxon>Stramenopiles</taxon>
        <taxon>Ochrophyta</taxon>
        <taxon>Bacillariophyta</taxon>
        <taxon>Bacillariophyceae</taxon>
        <taxon>Bacillariophycidae</taxon>
        <taxon>Naviculales</taxon>
        <taxon>Naviculaceae</taxon>
        <taxon>Seminavis</taxon>
    </lineage>
</organism>
<name>A0A9N8DIH9_9STRA</name>
<dbReference type="InterPro" id="IPR044831">
    <property type="entry name" value="Ccp1-like"/>
</dbReference>
<evidence type="ECO:0000256" key="1">
    <source>
        <dbReference type="ARBA" id="ARBA00023002"/>
    </source>
</evidence>
<evidence type="ECO:0000256" key="2">
    <source>
        <dbReference type="RuleBase" id="RU004241"/>
    </source>
</evidence>
<dbReference type="CDD" id="cd00314">
    <property type="entry name" value="plant_peroxidase_like"/>
    <property type="match status" value="1"/>
</dbReference>
<dbReference type="PROSITE" id="PS50873">
    <property type="entry name" value="PEROXIDASE_4"/>
    <property type="match status" value="1"/>
</dbReference>
<feature type="compositionally biased region" description="Low complexity" evidence="3">
    <location>
        <begin position="173"/>
        <end position="186"/>
    </location>
</feature>
<dbReference type="GO" id="GO:0004601">
    <property type="term" value="F:peroxidase activity"/>
    <property type="evidence" value="ECO:0007669"/>
    <property type="project" value="UniProtKB-KW"/>
</dbReference>
<evidence type="ECO:0000259" key="5">
    <source>
        <dbReference type="PROSITE" id="PS50873"/>
    </source>
</evidence>
<dbReference type="OrthoDB" id="48879at2759"/>